<dbReference type="RefSeq" id="WP_232092514.1">
    <property type="nucleotide sequence ID" value="NZ_AP019811.1"/>
</dbReference>
<accession>A0AAI8RCL2</accession>
<dbReference type="AlphaFoldDB" id="A0AAI8RCL2"/>
<keyword evidence="1" id="KW-0614">Plasmid</keyword>
<name>A0AAI8RCL2_ENTMU</name>
<evidence type="ECO:0000313" key="1">
    <source>
        <dbReference type="EMBL" id="BBM16233.1"/>
    </source>
</evidence>
<protein>
    <submittedName>
        <fullName evidence="1">Fe2+/Zn2+ uptake regulation proteins</fullName>
    </submittedName>
</protein>
<reference evidence="1 2" key="1">
    <citation type="submission" date="2019-07" db="EMBL/GenBank/DDBJ databases">
        <title>antibiotic susceptibility of plant-derived lactic acid bacteria.</title>
        <authorList>
            <person name="Sugiyama M."/>
            <person name="Noda M."/>
        </authorList>
    </citation>
    <scope>NUCLEOTIDE SEQUENCE [LARGE SCALE GENOMIC DNA]</scope>
    <source>
        <strain evidence="1 2">15-1A</strain>
        <plasmid evidence="2">pem15-1a-1 dna</plasmid>
    </source>
</reference>
<dbReference type="InterPro" id="IPR036388">
    <property type="entry name" value="WH-like_DNA-bd_sf"/>
</dbReference>
<evidence type="ECO:0000313" key="2">
    <source>
        <dbReference type="Proteomes" id="UP000509460"/>
    </source>
</evidence>
<dbReference type="Proteomes" id="UP000509460">
    <property type="component" value="Plasmid pEM15-1A-1"/>
</dbReference>
<dbReference type="SUPFAM" id="SSF46785">
    <property type="entry name" value="Winged helix' DNA-binding domain"/>
    <property type="match status" value="1"/>
</dbReference>
<geneLocation type="plasmid" evidence="2">
    <name>pem15-1a-1 dna</name>
</geneLocation>
<proteinExistence type="predicted"/>
<dbReference type="Gene3D" id="1.10.10.10">
    <property type="entry name" value="Winged helix-like DNA-binding domain superfamily/Winged helix DNA-binding domain"/>
    <property type="match status" value="1"/>
</dbReference>
<organism evidence="1 2">
    <name type="scientific">Enterococcus mundtii</name>
    <dbReference type="NCBI Taxonomy" id="53346"/>
    <lineage>
        <taxon>Bacteria</taxon>
        <taxon>Bacillati</taxon>
        <taxon>Bacillota</taxon>
        <taxon>Bacilli</taxon>
        <taxon>Lactobacillales</taxon>
        <taxon>Enterococcaceae</taxon>
        <taxon>Enterococcus</taxon>
    </lineage>
</organism>
<gene>
    <name evidence="1" type="ORF">EM151A_4004</name>
</gene>
<dbReference type="InterPro" id="IPR036390">
    <property type="entry name" value="WH_DNA-bd_sf"/>
</dbReference>
<sequence length="280" mass="33528">MIESNLRKRVVRIRELLYSKYVVLEKENTEWLILNLLHELRIMTANQILLLINQEFPIGKSSIYRRLAALLKLEMIDFIQIKEEENQRYFYLTKKGHNSIGGIYSFPKVPEYNLKHHIEVTNYLIESMRLAKTKSTFLLAQSERRQMYEKKDMSKAKKGTLFHVSDYVLRFENQMAEVSNWHFEIELTLKSQNRYTKAIFPKYLRLLTQKRNAQLIYVTPSNIIYNSLDMFKEYFLLKKQDEELKSIDASAFDRLRIVSSKEFNGVLKKMLEENDFINER</sequence>
<dbReference type="EMBL" id="AP019811">
    <property type="protein sequence ID" value="BBM16233.1"/>
    <property type="molecule type" value="Genomic_DNA"/>
</dbReference>